<dbReference type="Pfam" id="PF00733">
    <property type="entry name" value="Asn_synthase"/>
    <property type="match status" value="1"/>
</dbReference>
<accession>A0ABP8NI44</accession>
<dbReference type="Proteomes" id="UP001500840">
    <property type="component" value="Unassembled WGS sequence"/>
</dbReference>
<reference evidence="3" key="1">
    <citation type="journal article" date="2019" name="Int. J. Syst. Evol. Microbiol.">
        <title>The Global Catalogue of Microorganisms (GCM) 10K type strain sequencing project: providing services to taxonomists for standard genome sequencing and annotation.</title>
        <authorList>
            <consortium name="The Broad Institute Genomics Platform"/>
            <consortium name="The Broad Institute Genome Sequencing Center for Infectious Disease"/>
            <person name="Wu L."/>
            <person name="Ma J."/>
        </authorList>
    </citation>
    <scope>NUCLEOTIDE SEQUENCE [LARGE SCALE GENOMIC DNA]</scope>
    <source>
        <strain evidence="3">JCM 17759</strain>
    </source>
</reference>
<dbReference type="NCBIfam" id="TIGR00268">
    <property type="entry name" value="ATP-dependent sacrificial sulfur transferase LarE"/>
    <property type="match status" value="1"/>
</dbReference>
<dbReference type="GO" id="GO:0016740">
    <property type="term" value="F:transferase activity"/>
    <property type="evidence" value="ECO:0007669"/>
    <property type="project" value="UniProtKB-KW"/>
</dbReference>
<dbReference type="CDD" id="cd01990">
    <property type="entry name" value="LarE-like"/>
    <property type="match status" value="1"/>
</dbReference>
<dbReference type="InterPro" id="IPR014729">
    <property type="entry name" value="Rossmann-like_a/b/a_fold"/>
</dbReference>
<name>A0ABP8NI44_9BACT</name>
<dbReference type="InterPro" id="IPR005232">
    <property type="entry name" value="LarE"/>
</dbReference>
<dbReference type="PANTHER" id="PTHR43169">
    <property type="entry name" value="EXSB FAMILY PROTEIN"/>
    <property type="match status" value="1"/>
</dbReference>
<evidence type="ECO:0000313" key="2">
    <source>
        <dbReference type="EMBL" id="GAA4467639.1"/>
    </source>
</evidence>
<dbReference type="RefSeq" id="WP_345327166.1">
    <property type="nucleotide sequence ID" value="NZ_BAABGA010000090.1"/>
</dbReference>
<dbReference type="InterPro" id="IPR001962">
    <property type="entry name" value="Asn_synthase"/>
</dbReference>
<dbReference type="InterPro" id="IPR052188">
    <property type="entry name" value="Ni-pincer_cofactor_biosynth"/>
</dbReference>
<dbReference type="SUPFAM" id="SSF52402">
    <property type="entry name" value="Adenine nucleotide alpha hydrolases-like"/>
    <property type="match status" value="1"/>
</dbReference>
<dbReference type="Gene3D" id="3.40.50.620">
    <property type="entry name" value="HUPs"/>
    <property type="match status" value="1"/>
</dbReference>
<dbReference type="PANTHER" id="PTHR43169:SF2">
    <property type="entry name" value="NAD_GMP SYNTHASE DOMAIN-CONTAINING PROTEIN"/>
    <property type="match status" value="1"/>
</dbReference>
<proteinExistence type="predicted"/>
<evidence type="ECO:0000313" key="3">
    <source>
        <dbReference type="Proteomes" id="UP001500840"/>
    </source>
</evidence>
<sequence length="277" mass="30371">MSSVSSNAERLIGRIASFRRVTVAFSGGVDSSVVAAAAMRAKLDSLLAVTANSPSVPQWQLEWAARIAQQIGIQQQLVATDEGNREEYIRNDTRRCFYCKETLYRTLAQLAAHDPTTVLVSGTNADDLGDYRPGIEAGNRAAVQTPLADLGLGKQAVRELARFFGLENADLPASPCLASRVAYGVQVTAERLARVEQAESWLRDRGFSDVRVRVHHDELARVEVPQTELPRLLAGPLATELNETLRTMGFRFVTVDLQGLESGSMNRVLVRIGEKIH</sequence>
<dbReference type="PIRSF" id="PIRSF006661">
    <property type="entry name" value="PP-lp_UCP006661"/>
    <property type="match status" value="1"/>
</dbReference>
<gene>
    <name evidence="2" type="primary">larE</name>
    <name evidence="2" type="ORF">GCM10023156_57790</name>
</gene>
<evidence type="ECO:0000259" key="1">
    <source>
        <dbReference type="Pfam" id="PF00733"/>
    </source>
</evidence>
<protein>
    <submittedName>
        <fullName evidence="2">ATP-dependent sacrificial sulfur transferase LarE</fullName>
    </submittedName>
</protein>
<dbReference type="EMBL" id="BAABGA010000090">
    <property type="protein sequence ID" value="GAA4467639.1"/>
    <property type="molecule type" value="Genomic_DNA"/>
</dbReference>
<feature type="domain" description="Asparagine synthetase" evidence="1">
    <location>
        <begin position="14"/>
        <end position="127"/>
    </location>
</feature>
<keyword evidence="2" id="KW-0808">Transferase</keyword>
<comment type="caution">
    <text evidence="2">The sequence shown here is derived from an EMBL/GenBank/DDBJ whole genome shotgun (WGS) entry which is preliminary data.</text>
</comment>
<organism evidence="2 3">
    <name type="scientific">Novipirellula rosea</name>
    <dbReference type="NCBI Taxonomy" id="1031540"/>
    <lineage>
        <taxon>Bacteria</taxon>
        <taxon>Pseudomonadati</taxon>
        <taxon>Planctomycetota</taxon>
        <taxon>Planctomycetia</taxon>
        <taxon>Pirellulales</taxon>
        <taxon>Pirellulaceae</taxon>
        <taxon>Novipirellula</taxon>
    </lineage>
</organism>
<keyword evidence="3" id="KW-1185">Reference proteome</keyword>